<dbReference type="PROSITE" id="PS01284">
    <property type="entry name" value="TNASE_2"/>
    <property type="match status" value="1"/>
</dbReference>
<dbReference type="InterPro" id="IPR016071">
    <property type="entry name" value="Staphylococal_nuclease_OB-fold"/>
</dbReference>
<dbReference type="Gene3D" id="2.40.50.90">
    <property type="match status" value="1"/>
</dbReference>
<dbReference type="PROSITE" id="PS50830">
    <property type="entry name" value="TNASE_3"/>
    <property type="match status" value="1"/>
</dbReference>
<accession>A0A6J5M4Z5</accession>
<dbReference type="SMART" id="SM00318">
    <property type="entry name" value="SNc"/>
    <property type="match status" value="1"/>
</dbReference>
<proteinExistence type="predicted"/>
<protein>
    <submittedName>
        <fullName evidence="2">COG1525 Micrococcal nuclease (Thermonuclease) homologs</fullName>
    </submittedName>
</protein>
<sequence>MFEYYARVHEVIDGDTIDVSVDLGFSIQHLIRLRLYGINTPELRSKDPAEKVMAVTAKTRLIGLIEGKIVKIKTFKDKTDKYGRYLAEVFSSNNESINNMLLTEGLAKEYKI</sequence>
<dbReference type="InterPro" id="IPR035437">
    <property type="entry name" value="SNase_OB-fold_sf"/>
</dbReference>
<dbReference type="SUPFAM" id="SSF50199">
    <property type="entry name" value="Staphylococcal nuclease"/>
    <property type="match status" value="1"/>
</dbReference>
<dbReference type="GO" id="GO:0003676">
    <property type="term" value="F:nucleic acid binding"/>
    <property type="evidence" value="ECO:0007669"/>
    <property type="project" value="InterPro"/>
</dbReference>
<gene>
    <name evidence="2" type="ORF">UFOVP410_61</name>
</gene>
<reference evidence="2" key="1">
    <citation type="submission" date="2020-04" db="EMBL/GenBank/DDBJ databases">
        <authorList>
            <person name="Chiriac C."/>
            <person name="Salcher M."/>
            <person name="Ghai R."/>
            <person name="Kavagutti S V."/>
        </authorList>
    </citation>
    <scope>NUCLEOTIDE SEQUENCE</scope>
</reference>
<feature type="domain" description="TNase-like" evidence="1">
    <location>
        <begin position="2"/>
        <end position="112"/>
    </location>
</feature>
<dbReference type="InterPro" id="IPR002071">
    <property type="entry name" value="Thermonucl_AS"/>
</dbReference>
<name>A0A6J5M4Z5_9CAUD</name>
<dbReference type="Pfam" id="PF00565">
    <property type="entry name" value="SNase"/>
    <property type="match status" value="1"/>
</dbReference>
<evidence type="ECO:0000313" key="2">
    <source>
        <dbReference type="EMBL" id="CAB4141222.1"/>
    </source>
</evidence>
<dbReference type="GO" id="GO:0004518">
    <property type="term" value="F:nuclease activity"/>
    <property type="evidence" value="ECO:0007669"/>
    <property type="project" value="InterPro"/>
</dbReference>
<evidence type="ECO:0000259" key="1">
    <source>
        <dbReference type="PROSITE" id="PS50830"/>
    </source>
</evidence>
<dbReference type="EMBL" id="LR796388">
    <property type="protein sequence ID" value="CAB4141222.1"/>
    <property type="molecule type" value="Genomic_DNA"/>
</dbReference>
<organism evidence="2">
    <name type="scientific">uncultured Caudovirales phage</name>
    <dbReference type="NCBI Taxonomy" id="2100421"/>
    <lineage>
        <taxon>Viruses</taxon>
        <taxon>Duplodnaviria</taxon>
        <taxon>Heunggongvirae</taxon>
        <taxon>Uroviricota</taxon>
        <taxon>Caudoviricetes</taxon>
        <taxon>Peduoviridae</taxon>
        <taxon>Maltschvirus</taxon>
        <taxon>Maltschvirus maltsch</taxon>
    </lineage>
</organism>